<feature type="domain" description="NodB homology" evidence="3">
    <location>
        <begin position="44"/>
        <end position="220"/>
    </location>
</feature>
<dbReference type="GO" id="GO:0005975">
    <property type="term" value="P:carbohydrate metabolic process"/>
    <property type="evidence" value="ECO:0007669"/>
    <property type="project" value="InterPro"/>
</dbReference>
<dbReference type="PROSITE" id="PS51677">
    <property type="entry name" value="NODB"/>
    <property type="match status" value="1"/>
</dbReference>
<keyword evidence="2" id="KW-0732">Signal</keyword>
<dbReference type="AlphaFoldDB" id="A0A8J3QHJ4"/>
<dbReference type="InterPro" id="IPR011330">
    <property type="entry name" value="Glyco_hydro/deAcase_b/a-brl"/>
</dbReference>
<dbReference type="GO" id="GO:0005576">
    <property type="term" value="C:extracellular region"/>
    <property type="evidence" value="ECO:0007669"/>
    <property type="project" value="UniProtKB-SubCell"/>
</dbReference>
<dbReference type="InterPro" id="IPR051398">
    <property type="entry name" value="Polysacch_Deacetylase"/>
</dbReference>
<comment type="subcellular location">
    <subcellularLocation>
        <location evidence="1">Secreted</location>
    </subcellularLocation>
</comment>
<dbReference type="Gene3D" id="3.20.20.370">
    <property type="entry name" value="Glycoside hydrolase/deacetylase"/>
    <property type="match status" value="1"/>
</dbReference>
<keyword evidence="5" id="KW-1185">Reference proteome</keyword>
<evidence type="ECO:0000313" key="5">
    <source>
        <dbReference type="Proteomes" id="UP000612899"/>
    </source>
</evidence>
<comment type="caution">
    <text evidence="4">The sequence shown here is derived from an EMBL/GenBank/DDBJ whole genome shotgun (WGS) entry which is preliminary data.</text>
</comment>
<proteinExistence type="predicted"/>
<evidence type="ECO:0000313" key="4">
    <source>
        <dbReference type="EMBL" id="GIH10157.1"/>
    </source>
</evidence>
<dbReference type="GO" id="GO:0016810">
    <property type="term" value="F:hydrolase activity, acting on carbon-nitrogen (but not peptide) bonds"/>
    <property type="evidence" value="ECO:0007669"/>
    <property type="project" value="InterPro"/>
</dbReference>
<sequence>MPHVLNICFHGIGTPKRALEPGEDIYWVDVDRFESILDEVAQWPSIRISFDDSNASDIEIGLPALLKRNLRADFFVIAGRLGEPGSLSEADVLQLREAGMKIGSHGMSHVSWRGMDAATRHAELVAARDRLASLLGTPVAEAACPRGQYDRGTLQALRHNGYSRVFTSDRRPANEQAWLQPRYSVRSHDTAESMRAEVLAGPGVAAKLRGTAVGLVKRWR</sequence>
<evidence type="ECO:0000256" key="1">
    <source>
        <dbReference type="ARBA" id="ARBA00004613"/>
    </source>
</evidence>
<organism evidence="4 5">
    <name type="scientific">Rhizocola hellebori</name>
    <dbReference type="NCBI Taxonomy" id="1392758"/>
    <lineage>
        <taxon>Bacteria</taxon>
        <taxon>Bacillati</taxon>
        <taxon>Actinomycetota</taxon>
        <taxon>Actinomycetes</taxon>
        <taxon>Micromonosporales</taxon>
        <taxon>Micromonosporaceae</taxon>
        <taxon>Rhizocola</taxon>
    </lineage>
</organism>
<dbReference type="RefSeq" id="WP_203913872.1">
    <property type="nucleotide sequence ID" value="NZ_BONY01000085.1"/>
</dbReference>
<dbReference type="Proteomes" id="UP000612899">
    <property type="component" value="Unassembled WGS sequence"/>
</dbReference>
<name>A0A8J3QHJ4_9ACTN</name>
<evidence type="ECO:0000256" key="2">
    <source>
        <dbReference type="ARBA" id="ARBA00022729"/>
    </source>
</evidence>
<dbReference type="CDD" id="cd10918">
    <property type="entry name" value="CE4_NodB_like_5s_6s"/>
    <property type="match status" value="1"/>
</dbReference>
<dbReference type="SUPFAM" id="SSF88713">
    <property type="entry name" value="Glycoside hydrolase/deacetylase"/>
    <property type="match status" value="1"/>
</dbReference>
<protein>
    <recommendedName>
        <fullName evidence="3">NodB homology domain-containing protein</fullName>
    </recommendedName>
</protein>
<dbReference type="InterPro" id="IPR002509">
    <property type="entry name" value="NODB_dom"/>
</dbReference>
<dbReference type="EMBL" id="BONY01000085">
    <property type="protein sequence ID" value="GIH10157.1"/>
    <property type="molecule type" value="Genomic_DNA"/>
</dbReference>
<evidence type="ECO:0000259" key="3">
    <source>
        <dbReference type="PROSITE" id="PS51677"/>
    </source>
</evidence>
<reference evidence="4" key="1">
    <citation type="submission" date="2021-01" db="EMBL/GenBank/DDBJ databases">
        <title>Whole genome shotgun sequence of Rhizocola hellebori NBRC 109834.</title>
        <authorList>
            <person name="Komaki H."/>
            <person name="Tamura T."/>
        </authorList>
    </citation>
    <scope>NUCLEOTIDE SEQUENCE</scope>
    <source>
        <strain evidence="4">NBRC 109834</strain>
    </source>
</reference>
<accession>A0A8J3QHJ4</accession>
<dbReference type="Pfam" id="PF01522">
    <property type="entry name" value="Polysacc_deac_1"/>
    <property type="match status" value="1"/>
</dbReference>
<dbReference type="PANTHER" id="PTHR34216">
    <property type="match status" value="1"/>
</dbReference>
<dbReference type="PANTHER" id="PTHR34216:SF3">
    <property type="entry name" value="POLY-BETA-1,6-N-ACETYL-D-GLUCOSAMINE N-DEACETYLASE"/>
    <property type="match status" value="1"/>
</dbReference>
<gene>
    <name evidence="4" type="ORF">Rhe02_82240</name>
</gene>